<dbReference type="Proteomes" id="UP001630127">
    <property type="component" value="Unassembled WGS sequence"/>
</dbReference>
<evidence type="ECO:0000256" key="5">
    <source>
        <dbReference type="SAM" id="MobiDB-lite"/>
    </source>
</evidence>
<keyword evidence="3" id="KW-0539">Nucleus</keyword>
<feature type="region of interest" description="Disordered" evidence="5">
    <location>
        <begin position="590"/>
        <end position="610"/>
    </location>
</feature>
<feature type="compositionally biased region" description="Polar residues" evidence="5">
    <location>
        <begin position="304"/>
        <end position="317"/>
    </location>
</feature>
<proteinExistence type="predicted"/>
<evidence type="ECO:0000313" key="8">
    <source>
        <dbReference type="Proteomes" id="UP001630127"/>
    </source>
</evidence>
<protein>
    <recommendedName>
        <fullName evidence="6">RRM domain-containing protein</fullName>
    </recommendedName>
</protein>
<dbReference type="GO" id="GO:0003723">
    <property type="term" value="F:RNA binding"/>
    <property type="evidence" value="ECO:0007669"/>
    <property type="project" value="UniProtKB-UniRule"/>
</dbReference>
<organism evidence="7 8">
    <name type="scientific">Cinchona calisaya</name>
    <dbReference type="NCBI Taxonomy" id="153742"/>
    <lineage>
        <taxon>Eukaryota</taxon>
        <taxon>Viridiplantae</taxon>
        <taxon>Streptophyta</taxon>
        <taxon>Embryophyta</taxon>
        <taxon>Tracheophyta</taxon>
        <taxon>Spermatophyta</taxon>
        <taxon>Magnoliopsida</taxon>
        <taxon>eudicotyledons</taxon>
        <taxon>Gunneridae</taxon>
        <taxon>Pentapetalae</taxon>
        <taxon>asterids</taxon>
        <taxon>lamiids</taxon>
        <taxon>Gentianales</taxon>
        <taxon>Rubiaceae</taxon>
        <taxon>Cinchonoideae</taxon>
        <taxon>Cinchoneae</taxon>
        <taxon>Cinchona</taxon>
    </lineage>
</organism>
<dbReference type="InterPro" id="IPR000504">
    <property type="entry name" value="RRM_dom"/>
</dbReference>
<dbReference type="GO" id="GO:0005730">
    <property type="term" value="C:nucleolus"/>
    <property type="evidence" value="ECO:0007669"/>
    <property type="project" value="UniProtKB-SubCell"/>
</dbReference>
<dbReference type="Gene3D" id="3.30.70.330">
    <property type="match status" value="1"/>
</dbReference>
<comment type="subcellular location">
    <subcellularLocation>
        <location evidence="1">Nucleus</location>
        <location evidence="1">Nucleolus</location>
    </subcellularLocation>
</comment>
<dbReference type="PANTHER" id="PTHR23099">
    <property type="entry name" value="TRANSCRIPTIONAL REGULATOR"/>
    <property type="match status" value="1"/>
</dbReference>
<dbReference type="InterPro" id="IPR034138">
    <property type="entry name" value="NOP8_RRM"/>
</dbReference>
<comment type="caution">
    <text evidence="7">The sequence shown here is derived from an EMBL/GenBank/DDBJ whole genome shotgun (WGS) entry which is preliminary data.</text>
</comment>
<feature type="domain" description="RRM" evidence="6">
    <location>
        <begin position="29"/>
        <end position="107"/>
    </location>
</feature>
<evidence type="ECO:0000256" key="4">
    <source>
        <dbReference type="PROSITE-ProRule" id="PRU00176"/>
    </source>
</evidence>
<evidence type="ECO:0000259" key="6">
    <source>
        <dbReference type="PROSITE" id="PS50102"/>
    </source>
</evidence>
<sequence>MGLEEEDGGGGGGAAAAAAGAASKGGIMMRIYVGGLGGNVSADDLKKTFSSPQLGTVESVEIVRTKGRSFAYLDFIPSSDKGLAKLFSTYNGCMWKGGRLRLAKAKEHYVFRLKREWEEDVKLSSDSPNFDGDAAGSMPSSEKLVKDHNLENMQLRIFFPKLRKVKPVPFKGTGKHKYSFQRVEVPPLPIHFCDCEEHSGSWDAANKSFDQNDEIGGINEEELNMMTSVMNKLFEKENISETAYTNVGFTTEAFLSRNSIDDVQVDQDADQISDEENLIINMVSRSNNDITSADAWEQKAITVNQDSQASKSRSLQRTSKHQGKTNVLSSKKRKAPHAIETIPDQAAEPGSGVQQSSYSYARPQKSARRDLISKRDDSSFRISDILQSNILQSNGLGGEMLSKSDNSTLLYQKNQSIQSSQIKEVNKSAETVCGTPNAEVNKGGKGTTSQKKFSWMQLVGNDSSFSISQILPGLSLEKQELPQLKGIDTSTSVNSRVDFMKTDKSDFTTDVSRSELIAATPSSSLSDSKPNQASQNQLNPRNKLHGRKSNNEACNLSLGEKQPMQAKRTSVGDTGKAETFTFMRSSASMNEWKKAKAALSGSLKKKVKEN</sequence>
<dbReference type="InterPro" id="IPR035979">
    <property type="entry name" value="RBD_domain_sf"/>
</dbReference>
<dbReference type="SMART" id="SM00360">
    <property type="entry name" value="RRM"/>
    <property type="match status" value="1"/>
</dbReference>
<keyword evidence="2 4" id="KW-0694">RNA-binding</keyword>
<gene>
    <name evidence="7" type="ORF">ACH5RR_003488</name>
</gene>
<dbReference type="SUPFAM" id="SSF54928">
    <property type="entry name" value="RNA-binding domain, RBD"/>
    <property type="match status" value="1"/>
</dbReference>
<dbReference type="EMBL" id="JBJUIK010000002">
    <property type="protein sequence ID" value="KAL3535027.1"/>
    <property type="molecule type" value="Genomic_DNA"/>
</dbReference>
<evidence type="ECO:0000256" key="2">
    <source>
        <dbReference type="ARBA" id="ARBA00022884"/>
    </source>
</evidence>
<dbReference type="PROSITE" id="PS50102">
    <property type="entry name" value="RRM"/>
    <property type="match status" value="1"/>
</dbReference>
<evidence type="ECO:0000313" key="7">
    <source>
        <dbReference type="EMBL" id="KAL3535027.1"/>
    </source>
</evidence>
<feature type="region of interest" description="Disordered" evidence="5">
    <location>
        <begin position="304"/>
        <end position="374"/>
    </location>
</feature>
<dbReference type="InterPro" id="IPR012677">
    <property type="entry name" value="Nucleotide-bd_a/b_plait_sf"/>
</dbReference>
<evidence type="ECO:0000256" key="3">
    <source>
        <dbReference type="ARBA" id="ARBA00023242"/>
    </source>
</evidence>
<dbReference type="CDD" id="cd12226">
    <property type="entry name" value="RRM_NOL8"/>
    <property type="match status" value="1"/>
</dbReference>
<feature type="compositionally biased region" description="Polar residues" evidence="5">
    <location>
        <begin position="520"/>
        <end position="540"/>
    </location>
</feature>
<dbReference type="AlphaFoldDB" id="A0ABD3AUW4"/>
<keyword evidence="8" id="KW-1185">Reference proteome</keyword>
<reference evidence="7 8" key="1">
    <citation type="submission" date="2024-11" db="EMBL/GenBank/DDBJ databases">
        <title>A near-complete genome assembly of Cinchona calisaya.</title>
        <authorList>
            <person name="Lian D.C."/>
            <person name="Zhao X.W."/>
            <person name="Wei L."/>
        </authorList>
    </citation>
    <scope>NUCLEOTIDE SEQUENCE [LARGE SCALE GENOMIC DNA]</scope>
    <source>
        <tissue evidence="7">Nenye</tissue>
    </source>
</reference>
<dbReference type="PANTHER" id="PTHR23099:SF0">
    <property type="entry name" value="GERM CELL NUCLEAR ACIDIC PROTEIN"/>
    <property type="match status" value="1"/>
</dbReference>
<accession>A0ABD3AUW4</accession>
<name>A0ABD3AUW4_9GENT</name>
<evidence type="ECO:0000256" key="1">
    <source>
        <dbReference type="ARBA" id="ARBA00004604"/>
    </source>
</evidence>
<feature type="region of interest" description="Disordered" evidence="5">
    <location>
        <begin position="520"/>
        <end position="550"/>
    </location>
</feature>